<dbReference type="GeneID" id="7831578"/>
<dbReference type="Gene3D" id="3.40.50.150">
    <property type="entry name" value="Vaccinia Virus protein VP39"/>
    <property type="match status" value="1"/>
</dbReference>
<gene>
    <name evidence="5" type="ORF">TTHERM_00558100</name>
</gene>
<dbReference type="InterPro" id="IPR045123">
    <property type="entry name" value="METTL14-like"/>
</dbReference>
<keyword evidence="6" id="KW-1185">Reference proteome</keyword>
<feature type="compositionally biased region" description="Low complexity" evidence="4">
    <location>
        <begin position="360"/>
        <end position="370"/>
    </location>
</feature>
<dbReference type="SMR" id="I7MGX6"/>
<evidence type="ECO:0000256" key="3">
    <source>
        <dbReference type="PROSITE-ProRule" id="PRU00489"/>
    </source>
</evidence>
<dbReference type="SUPFAM" id="SSF53335">
    <property type="entry name" value="S-adenosyl-L-methionine-dependent methyltransferases"/>
    <property type="match status" value="1"/>
</dbReference>
<dbReference type="InterPro" id="IPR029063">
    <property type="entry name" value="SAM-dependent_MTases_sf"/>
</dbReference>
<feature type="region of interest" description="Disordered" evidence="4">
    <location>
        <begin position="345"/>
        <end position="373"/>
    </location>
</feature>
<dbReference type="GO" id="GO:0003729">
    <property type="term" value="F:mRNA binding"/>
    <property type="evidence" value="ECO:0007669"/>
    <property type="project" value="TreeGrafter"/>
</dbReference>
<dbReference type="KEGG" id="tet:TTHERM_00558100"/>
<evidence type="ECO:0000256" key="2">
    <source>
        <dbReference type="ARBA" id="ARBA00023242"/>
    </source>
</evidence>
<comment type="similarity">
    <text evidence="3">Belongs to the MT-A70-like family.</text>
</comment>
<feature type="region of interest" description="Disordered" evidence="4">
    <location>
        <begin position="1"/>
        <end position="46"/>
    </location>
</feature>
<dbReference type="Pfam" id="PF05063">
    <property type="entry name" value="MT-A70"/>
    <property type="match status" value="1"/>
</dbReference>
<dbReference type="PANTHER" id="PTHR13107">
    <property type="entry name" value="N6-ADENOSINE-METHYLTRANSFERASE NON-CATALYTIC SUBUNIT"/>
    <property type="match status" value="1"/>
</dbReference>
<dbReference type="FunCoup" id="I7MGX6">
    <property type="interactions" value="254"/>
</dbReference>
<protein>
    <submittedName>
        <fullName evidence="5">MT-a70 family protein</fullName>
    </submittedName>
</protein>
<keyword evidence="2" id="KW-0539">Nucleus</keyword>
<accession>I7MGX6</accession>
<comment type="subcellular location">
    <subcellularLocation>
        <location evidence="1">Nucleus</location>
    </subcellularLocation>
</comment>
<dbReference type="OrthoDB" id="14833at2759"/>
<proteinExistence type="inferred from homology"/>
<dbReference type="PANTHER" id="PTHR13107:SF0">
    <property type="entry name" value="N6-ADENOSINE-METHYLTRANSFERASE NON-CATALYTIC SUBUNIT"/>
    <property type="match status" value="1"/>
</dbReference>
<dbReference type="PROSITE" id="PS51592">
    <property type="entry name" value="SAM_MTA70L_2"/>
    <property type="match status" value="1"/>
</dbReference>
<evidence type="ECO:0000256" key="1">
    <source>
        <dbReference type="ARBA" id="ARBA00004123"/>
    </source>
</evidence>
<dbReference type="PROSITE" id="PS51143">
    <property type="entry name" value="MT_A70"/>
    <property type="match status" value="1"/>
</dbReference>
<feature type="compositionally biased region" description="Low complexity" evidence="4">
    <location>
        <begin position="1"/>
        <end position="44"/>
    </location>
</feature>
<dbReference type="AlphaFoldDB" id="I7MGX6"/>
<dbReference type="EMBL" id="GG662547">
    <property type="protein sequence ID" value="EAS02129.1"/>
    <property type="molecule type" value="Genomic_DNA"/>
</dbReference>
<dbReference type="STRING" id="312017.I7MGX6"/>
<dbReference type="Proteomes" id="UP000009168">
    <property type="component" value="Unassembled WGS sequence"/>
</dbReference>
<evidence type="ECO:0000313" key="6">
    <source>
        <dbReference type="Proteomes" id="UP000009168"/>
    </source>
</evidence>
<evidence type="ECO:0000256" key="4">
    <source>
        <dbReference type="SAM" id="MobiDB-lite"/>
    </source>
</evidence>
<evidence type="ECO:0000313" key="5">
    <source>
        <dbReference type="EMBL" id="EAS02129.1"/>
    </source>
</evidence>
<dbReference type="HOGENOM" id="CLU_046318_1_0_1"/>
<dbReference type="InterPro" id="IPR007757">
    <property type="entry name" value="MT-A70-like"/>
</dbReference>
<dbReference type="GO" id="GO:0005634">
    <property type="term" value="C:nucleus"/>
    <property type="evidence" value="ECO:0007669"/>
    <property type="project" value="UniProtKB-SubCell"/>
</dbReference>
<dbReference type="InParanoid" id="I7MGX6"/>
<reference evidence="6" key="1">
    <citation type="journal article" date="2006" name="PLoS Biol.">
        <title>Macronuclear genome sequence of the ciliate Tetrahymena thermophila, a model eukaryote.</title>
        <authorList>
            <person name="Eisen J.A."/>
            <person name="Coyne R.S."/>
            <person name="Wu M."/>
            <person name="Wu D."/>
            <person name="Thiagarajan M."/>
            <person name="Wortman J.R."/>
            <person name="Badger J.H."/>
            <person name="Ren Q."/>
            <person name="Amedeo P."/>
            <person name="Jones K.M."/>
            <person name="Tallon L.J."/>
            <person name="Delcher A.L."/>
            <person name="Salzberg S.L."/>
            <person name="Silva J.C."/>
            <person name="Haas B.J."/>
            <person name="Majoros W.H."/>
            <person name="Farzad M."/>
            <person name="Carlton J.M."/>
            <person name="Smith R.K. Jr."/>
            <person name="Garg J."/>
            <person name="Pearlman R.E."/>
            <person name="Karrer K.M."/>
            <person name="Sun L."/>
            <person name="Manning G."/>
            <person name="Elde N.C."/>
            <person name="Turkewitz A.P."/>
            <person name="Asai D.J."/>
            <person name="Wilkes D.E."/>
            <person name="Wang Y."/>
            <person name="Cai H."/>
            <person name="Collins K."/>
            <person name="Stewart B.A."/>
            <person name="Lee S.R."/>
            <person name="Wilamowska K."/>
            <person name="Weinberg Z."/>
            <person name="Ruzzo W.L."/>
            <person name="Wloga D."/>
            <person name="Gaertig J."/>
            <person name="Frankel J."/>
            <person name="Tsao C.-C."/>
            <person name="Gorovsky M.A."/>
            <person name="Keeling P.J."/>
            <person name="Waller R.F."/>
            <person name="Patron N.J."/>
            <person name="Cherry J.M."/>
            <person name="Stover N.A."/>
            <person name="Krieger C.J."/>
            <person name="del Toro C."/>
            <person name="Ryder H.F."/>
            <person name="Williamson S.C."/>
            <person name="Barbeau R.A."/>
            <person name="Hamilton E.P."/>
            <person name="Orias E."/>
        </authorList>
    </citation>
    <scope>NUCLEOTIDE SEQUENCE [LARGE SCALE GENOMIC DNA]</scope>
    <source>
        <strain evidence="6">SB210</strain>
    </source>
</reference>
<dbReference type="RefSeq" id="XP_001022374.1">
    <property type="nucleotide sequence ID" value="XM_001022374.1"/>
</dbReference>
<name>I7MGX6_TETTS</name>
<organism evidence="5 6">
    <name type="scientific">Tetrahymena thermophila (strain SB210)</name>
    <dbReference type="NCBI Taxonomy" id="312017"/>
    <lineage>
        <taxon>Eukaryota</taxon>
        <taxon>Sar</taxon>
        <taxon>Alveolata</taxon>
        <taxon>Ciliophora</taxon>
        <taxon>Intramacronucleata</taxon>
        <taxon>Oligohymenophorea</taxon>
        <taxon>Hymenostomatida</taxon>
        <taxon>Tetrahymenina</taxon>
        <taxon>Tetrahymenidae</taxon>
        <taxon>Tetrahymena</taxon>
    </lineage>
</organism>
<dbReference type="GO" id="GO:0036396">
    <property type="term" value="C:RNA N6-methyladenosine methyltransferase complex"/>
    <property type="evidence" value="ECO:0007669"/>
    <property type="project" value="TreeGrafter"/>
</dbReference>
<dbReference type="OMA" id="FNSELYQ"/>
<dbReference type="eggNOG" id="KOG2097">
    <property type="taxonomic scope" value="Eukaryota"/>
</dbReference>
<sequence>MQPQQNQNQQQQQQQQSQQQQQQNQQLPQLQQSMSSQQQQNQQQEKQIIIKRGTTSKRNDYCQNFVNTHERPQNFIMNIRPEERFIEYPKLQDLIKFKDDLIKKRNHPPVYLKADLKYYDLSKLGKFDVIMMDPPWKEYEERVQGLPIYSQYPEKFNSWDLNEIAALPIDEISDKPSFLFLWVGSDHLDQGRELFRKWGYKRCEDIVWVKTNKDKTKEYIELPHSNLLVRVKEHCLVGLRGDVKRASDSHFIHANIDTDVIVAEEPPLGSTQKPAEIYDIIERFCLGRKRLELFGEVHNVRQGWLTIGKLLDESNFNQDEYNSWFDGDKTYPQIQTYRGGRYVGTTPDIEQLRPKSPTKNNQMNSNQNMSGSQVSEFDLGIQQKQQKLNQQF</sequence>